<gene>
    <name evidence="2" type="ORF">ENSA5_68090</name>
</gene>
<evidence type="ECO:0000313" key="3">
    <source>
        <dbReference type="Proteomes" id="UP000237968"/>
    </source>
</evidence>
<name>A0A2S9XB35_9BACT</name>
<protein>
    <submittedName>
        <fullName evidence="2">Uncharacterized protein</fullName>
    </submittedName>
</protein>
<dbReference type="EMBL" id="PVNK01000296">
    <property type="protein sequence ID" value="PRP90072.1"/>
    <property type="molecule type" value="Genomic_DNA"/>
</dbReference>
<dbReference type="AlphaFoldDB" id="A0A2S9XB35"/>
<evidence type="ECO:0000313" key="2">
    <source>
        <dbReference type="EMBL" id="PRP90072.1"/>
    </source>
</evidence>
<comment type="caution">
    <text evidence="2">The sequence shown here is derived from an EMBL/GenBank/DDBJ whole genome shotgun (WGS) entry which is preliminary data.</text>
</comment>
<reference evidence="2 3" key="1">
    <citation type="submission" date="2018-03" db="EMBL/GenBank/DDBJ databases">
        <title>Draft Genome Sequences of the Obligatory Marine Myxobacteria Enhygromyxa salina SWB005.</title>
        <authorList>
            <person name="Poehlein A."/>
            <person name="Moghaddam J.A."/>
            <person name="Harms H."/>
            <person name="Alanjari M."/>
            <person name="Koenig G.M."/>
            <person name="Daniel R."/>
            <person name="Schaeberle T.F."/>
        </authorList>
    </citation>
    <scope>NUCLEOTIDE SEQUENCE [LARGE SCALE GENOMIC DNA]</scope>
    <source>
        <strain evidence="2 3">SWB005</strain>
    </source>
</reference>
<accession>A0A2S9XB35</accession>
<feature type="region of interest" description="Disordered" evidence="1">
    <location>
        <begin position="55"/>
        <end position="80"/>
    </location>
</feature>
<proteinExistence type="predicted"/>
<keyword evidence="3" id="KW-1185">Reference proteome</keyword>
<dbReference type="Proteomes" id="UP000237968">
    <property type="component" value="Unassembled WGS sequence"/>
</dbReference>
<evidence type="ECO:0000256" key="1">
    <source>
        <dbReference type="SAM" id="MobiDB-lite"/>
    </source>
</evidence>
<organism evidence="2 3">
    <name type="scientific">Enhygromyxa salina</name>
    <dbReference type="NCBI Taxonomy" id="215803"/>
    <lineage>
        <taxon>Bacteria</taxon>
        <taxon>Pseudomonadati</taxon>
        <taxon>Myxococcota</taxon>
        <taxon>Polyangia</taxon>
        <taxon>Nannocystales</taxon>
        <taxon>Nannocystaceae</taxon>
        <taxon>Enhygromyxa</taxon>
    </lineage>
</organism>
<sequence length="80" mass="8630">MCCIVCAEGSVHALAARLRGYIDPVSERRAQFEREGFSVTPGFVAARARETLRDAASPLGVREGPRAQSVADRADEGDPR</sequence>